<dbReference type="Gene3D" id="3.40.50.300">
    <property type="entry name" value="P-loop containing nucleotide triphosphate hydrolases"/>
    <property type="match status" value="1"/>
</dbReference>
<feature type="active site" description="Nucleophile" evidence="4">
    <location>
        <position position="334"/>
    </location>
</feature>
<evidence type="ECO:0000313" key="7">
    <source>
        <dbReference type="EMBL" id="SDV00205.1"/>
    </source>
</evidence>
<evidence type="ECO:0000256" key="3">
    <source>
        <dbReference type="ARBA" id="ARBA00022962"/>
    </source>
</evidence>
<dbReference type="SUPFAM" id="SSF52317">
    <property type="entry name" value="Class I glutamine amidotransferase-like"/>
    <property type="match status" value="1"/>
</dbReference>
<dbReference type="PROSITE" id="PS51274">
    <property type="entry name" value="GATASE_COBBQ"/>
    <property type="match status" value="1"/>
</dbReference>
<keyword evidence="3 4" id="KW-0315">Glutamine amidotransferase</keyword>
<dbReference type="UniPathway" id="UPA00148"/>
<evidence type="ECO:0000256" key="4">
    <source>
        <dbReference type="HAMAP-Rule" id="MF_00028"/>
    </source>
</evidence>
<keyword evidence="2 4" id="KW-0169">Cobalamin biosynthesis</keyword>
<dbReference type="Pfam" id="PF07685">
    <property type="entry name" value="GATase_3"/>
    <property type="match status" value="1"/>
</dbReference>
<sequence length="494" mass="51941">MTSGLLVAGTSSDAGKSLVVTGLCRALVRRGLDVAPYKAQNMSNNSGVCADGAEIGRAQLLQATAARVEPTSAMNPVLLKPGTDRRAHVVVRGRPGGVLEAGQYATGRRHLAEAAWAAYEELAAEHDLVVCEGAGSPAEINLRSGDYVNLGLARRFDLPVVVVGDIDRGGVLASLYGTVALLEPEDRALVHAFVINKFRGDPDVLTPGLEEITRRTGVPFAGVLPWLDGVWLDAEDTLEVGAWRRSSSAGPGLLRVAVVRFPRVSNATDVEALAAEPGVEVRVTTDPAVVAGADLAVLPGTRATFSDLAWLRRTGLADAVLARARREAPVLGICGGYQMLGQQVEDPDAVESAEAGTVDGLGLLPVTTRFHPDKSLGRPAGTWRGHEVRAYEIHHGRAEPAAGGVDAEPFLDGRRTGSTWGTVWHGALENDGFRRAWLAEVAAAAGSSWTAAADAPAFGARRETMIDTLADAVEEHLDLDLLLARTRVGAGARA</sequence>
<dbReference type="InterPro" id="IPR029062">
    <property type="entry name" value="Class_I_gatase-like"/>
</dbReference>
<dbReference type="Gene3D" id="3.40.50.880">
    <property type="match status" value="1"/>
</dbReference>
<dbReference type="InterPro" id="IPR033949">
    <property type="entry name" value="CobQ_GATase1"/>
</dbReference>
<proteinExistence type="inferred from homology"/>
<feature type="domain" description="CobB/CobQ-like glutamine amidotransferase" evidence="6">
    <location>
        <begin position="255"/>
        <end position="432"/>
    </location>
</feature>
<dbReference type="RefSeq" id="WP_091076642.1">
    <property type="nucleotide sequence ID" value="NZ_LT629799.1"/>
</dbReference>
<accession>A0A1H2N544</accession>
<dbReference type="CDD" id="cd05389">
    <property type="entry name" value="CobQ_N"/>
    <property type="match status" value="1"/>
</dbReference>
<feature type="active site" evidence="4">
    <location>
        <position position="425"/>
    </location>
</feature>
<dbReference type="GO" id="GO:0015420">
    <property type="term" value="F:ABC-type vitamin B12 transporter activity"/>
    <property type="evidence" value="ECO:0007669"/>
    <property type="project" value="UniProtKB-UniRule"/>
</dbReference>
<feature type="domain" description="CobQ/CobB/MinD/ParA nucleotide binding" evidence="5">
    <location>
        <begin position="6"/>
        <end position="231"/>
    </location>
</feature>
<evidence type="ECO:0000313" key="8">
    <source>
        <dbReference type="Proteomes" id="UP000198825"/>
    </source>
</evidence>
<comment type="similarity">
    <text evidence="4">Belongs to the CobB/CobQ family. CobQ subfamily.</text>
</comment>
<name>A0A1H2N544_9ACTN</name>
<dbReference type="PANTHER" id="PTHR21343">
    <property type="entry name" value="DETHIOBIOTIN SYNTHETASE"/>
    <property type="match status" value="1"/>
</dbReference>
<dbReference type="OrthoDB" id="9808302at2"/>
<comment type="function">
    <text evidence="4">Catalyzes amidations at positions B, D, E, and G on adenosylcobyrinic A,C-diamide. NH(2) groups are provided by glutamine, and one molecule of ATP is hydrogenolyzed for each amidation.</text>
</comment>
<dbReference type="HAMAP" id="MF_00028">
    <property type="entry name" value="CobQ"/>
    <property type="match status" value="1"/>
</dbReference>
<evidence type="ECO:0000259" key="6">
    <source>
        <dbReference type="Pfam" id="PF07685"/>
    </source>
</evidence>
<evidence type="ECO:0000256" key="1">
    <source>
        <dbReference type="ARBA" id="ARBA00004953"/>
    </source>
</evidence>
<dbReference type="SUPFAM" id="SSF52540">
    <property type="entry name" value="P-loop containing nucleoside triphosphate hydrolases"/>
    <property type="match status" value="1"/>
</dbReference>
<dbReference type="GO" id="GO:0003824">
    <property type="term" value="F:catalytic activity"/>
    <property type="evidence" value="ECO:0007669"/>
    <property type="project" value="InterPro"/>
</dbReference>
<dbReference type="EMBL" id="LT629799">
    <property type="protein sequence ID" value="SDV00205.1"/>
    <property type="molecule type" value="Genomic_DNA"/>
</dbReference>
<dbReference type="STRING" id="546874.SAMN04488544_3279"/>
<evidence type="ECO:0000256" key="2">
    <source>
        <dbReference type="ARBA" id="ARBA00022573"/>
    </source>
</evidence>
<comment type="pathway">
    <text evidence="1 4">Cofactor biosynthesis; adenosylcobalamin biosynthesis.</text>
</comment>
<dbReference type="GO" id="GO:0009236">
    <property type="term" value="P:cobalamin biosynthetic process"/>
    <property type="evidence" value="ECO:0007669"/>
    <property type="project" value="UniProtKB-UniRule"/>
</dbReference>
<dbReference type="InterPro" id="IPR002586">
    <property type="entry name" value="CobQ/CobB/MinD/ParA_Nub-bd_dom"/>
</dbReference>
<dbReference type="PANTHER" id="PTHR21343:SF1">
    <property type="entry name" value="COBYRIC ACID SYNTHASE"/>
    <property type="match status" value="1"/>
</dbReference>
<dbReference type="InterPro" id="IPR027417">
    <property type="entry name" value="P-loop_NTPase"/>
</dbReference>
<dbReference type="AlphaFoldDB" id="A0A1H2N544"/>
<dbReference type="NCBIfam" id="TIGR00313">
    <property type="entry name" value="cobQ"/>
    <property type="match status" value="1"/>
</dbReference>
<dbReference type="Pfam" id="PF01656">
    <property type="entry name" value="CbiA"/>
    <property type="match status" value="1"/>
</dbReference>
<dbReference type="Proteomes" id="UP000198825">
    <property type="component" value="Chromosome I"/>
</dbReference>
<gene>
    <name evidence="4" type="primary">cobQ</name>
    <name evidence="7" type="ORF">SAMN04488544_3279</name>
</gene>
<keyword evidence="8" id="KW-1185">Reference proteome</keyword>
<dbReference type="NCBIfam" id="NF001989">
    <property type="entry name" value="PRK00784.1"/>
    <property type="match status" value="1"/>
</dbReference>
<dbReference type="InterPro" id="IPR011698">
    <property type="entry name" value="GATase_3"/>
</dbReference>
<protein>
    <recommendedName>
        <fullName evidence="4">Cobyric acid synthase</fullName>
    </recommendedName>
</protein>
<dbReference type="InterPro" id="IPR004459">
    <property type="entry name" value="CobQ_synth"/>
</dbReference>
<evidence type="ECO:0000259" key="5">
    <source>
        <dbReference type="Pfam" id="PF01656"/>
    </source>
</evidence>
<dbReference type="InterPro" id="IPR047045">
    <property type="entry name" value="CobQ_N"/>
</dbReference>
<dbReference type="CDD" id="cd01750">
    <property type="entry name" value="GATase1_CobQ"/>
    <property type="match status" value="1"/>
</dbReference>
<organism evidence="7 8">
    <name type="scientific">Microlunatus sagamiharensis</name>
    <dbReference type="NCBI Taxonomy" id="546874"/>
    <lineage>
        <taxon>Bacteria</taxon>
        <taxon>Bacillati</taxon>
        <taxon>Actinomycetota</taxon>
        <taxon>Actinomycetes</taxon>
        <taxon>Propionibacteriales</taxon>
        <taxon>Propionibacteriaceae</taxon>
        <taxon>Microlunatus</taxon>
    </lineage>
</organism>
<reference evidence="8" key="1">
    <citation type="submission" date="2016-10" db="EMBL/GenBank/DDBJ databases">
        <authorList>
            <person name="Varghese N."/>
            <person name="Submissions S."/>
        </authorList>
    </citation>
    <scope>NUCLEOTIDE SEQUENCE [LARGE SCALE GENOMIC DNA]</scope>
    <source>
        <strain evidence="8">DSM 21743</strain>
    </source>
</reference>